<evidence type="ECO:0000256" key="7">
    <source>
        <dbReference type="RuleBase" id="RU363032"/>
    </source>
</evidence>
<dbReference type="PROSITE" id="PS50928">
    <property type="entry name" value="ABC_TM1"/>
    <property type="match status" value="1"/>
</dbReference>
<keyword evidence="3" id="KW-1003">Cell membrane</keyword>
<evidence type="ECO:0000313" key="9">
    <source>
        <dbReference type="EMBL" id="GGJ36629.1"/>
    </source>
</evidence>
<dbReference type="InterPro" id="IPR035906">
    <property type="entry name" value="MetI-like_sf"/>
</dbReference>
<organism evidence="9 10">
    <name type="scientific">Deinococcus roseus</name>
    <dbReference type="NCBI Taxonomy" id="392414"/>
    <lineage>
        <taxon>Bacteria</taxon>
        <taxon>Thermotogati</taxon>
        <taxon>Deinococcota</taxon>
        <taxon>Deinococci</taxon>
        <taxon>Deinococcales</taxon>
        <taxon>Deinococcaceae</taxon>
        <taxon>Deinococcus</taxon>
    </lineage>
</organism>
<feature type="transmembrane region" description="Helical" evidence="7">
    <location>
        <begin position="80"/>
        <end position="107"/>
    </location>
</feature>
<proteinExistence type="inferred from homology"/>
<protein>
    <submittedName>
        <fullName evidence="9">ABC transporter permease</fullName>
    </submittedName>
</protein>
<evidence type="ECO:0000256" key="2">
    <source>
        <dbReference type="ARBA" id="ARBA00022448"/>
    </source>
</evidence>
<dbReference type="RefSeq" id="WP_189002870.1">
    <property type="nucleotide sequence ID" value="NZ_BMOD01000007.1"/>
</dbReference>
<keyword evidence="4 7" id="KW-0812">Transmembrane</keyword>
<comment type="caution">
    <text evidence="9">The sequence shown here is derived from an EMBL/GenBank/DDBJ whole genome shotgun (WGS) entry which is preliminary data.</text>
</comment>
<reference evidence="10" key="1">
    <citation type="journal article" date="2019" name="Int. J. Syst. Evol. Microbiol.">
        <title>The Global Catalogue of Microorganisms (GCM) 10K type strain sequencing project: providing services to taxonomists for standard genome sequencing and annotation.</title>
        <authorList>
            <consortium name="The Broad Institute Genomics Platform"/>
            <consortium name="The Broad Institute Genome Sequencing Center for Infectious Disease"/>
            <person name="Wu L."/>
            <person name="Ma J."/>
        </authorList>
    </citation>
    <scope>NUCLEOTIDE SEQUENCE [LARGE SCALE GENOMIC DNA]</scope>
    <source>
        <strain evidence="10">JCM 14370</strain>
    </source>
</reference>
<keyword evidence="5 7" id="KW-1133">Transmembrane helix</keyword>
<evidence type="ECO:0000256" key="3">
    <source>
        <dbReference type="ARBA" id="ARBA00022475"/>
    </source>
</evidence>
<feature type="transmembrane region" description="Helical" evidence="7">
    <location>
        <begin position="239"/>
        <end position="266"/>
    </location>
</feature>
<dbReference type="Pfam" id="PF00528">
    <property type="entry name" value="BPD_transp_1"/>
    <property type="match status" value="1"/>
</dbReference>
<evidence type="ECO:0000256" key="1">
    <source>
        <dbReference type="ARBA" id="ARBA00004651"/>
    </source>
</evidence>
<name>A0ABQ2D0X0_9DEIO</name>
<feature type="transmembrane region" description="Helical" evidence="7">
    <location>
        <begin position="119"/>
        <end position="140"/>
    </location>
</feature>
<feature type="transmembrane region" description="Helical" evidence="7">
    <location>
        <begin position="353"/>
        <end position="372"/>
    </location>
</feature>
<dbReference type="Gene3D" id="1.10.3720.10">
    <property type="entry name" value="MetI-like"/>
    <property type="match status" value="2"/>
</dbReference>
<keyword evidence="6 7" id="KW-0472">Membrane</keyword>
<dbReference type="InterPro" id="IPR000515">
    <property type="entry name" value="MetI-like"/>
</dbReference>
<dbReference type="PANTHER" id="PTHR30193:SF37">
    <property type="entry name" value="INNER MEMBRANE ABC TRANSPORTER PERMEASE PROTEIN YCJO"/>
    <property type="match status" value="1"/>
</dbReference>
<keyword evidence="10" id="KW-1185">Reference proteome</keyword>
<dbReference type="PANTHER" id="PTHR30193">
    <property type="entry name" value="ABC TRANSPORTER PERMEASE PROTEIN"/>
    <property type="match status" value="1"/>
</dbReference>
<comment type="subcellular location">
    <subcellularLocation>
        <location evidence="1 7">Cell membrane</location>
        <topology evidence="1 7">Multi-pass membrane protein</topology>
    </subcellularLocation>
</comment>
<dbReference type="CDD" id="cd06261">
    <property type="entry name" value="TM_PBP2"/>
    <property type="match status" value="1"/>
</dbReference>
<feature type="transmembrane region" description="Helical" evidence="7">
    <location>
        <begin position="160"/>
        <end position="177"/>
    </location>
</feature>
<feature type="domain" description="ABC transmembrane type-1" evidence="8">
    <location>
        <begin position="82"/>
        <end position="373"/>
    </location>
</feature>
<gene>
    <name evidence="9" type="ORF">GCM10008938_23450</name>
</gene>
<comment type="similarity">
    <text evidence="7">Belongs to the binding-protein-dependent transport system permease family.</text>
</comment>
<accession>A0ABQ2D0X0</accession>
<evidence type="ECO:0000256" key="6">
    <source>
        <dbReference type="ARBA" id="ARBA00023136"/>
    </source>
</evidence>
<dbReference type="InterPro" id="IPR051393">
    <property type="entry name" value="ABC_transporter_permease"/>
</dbReference>
<evidence type="ECO:0000256" key="4">
    <source>
        <dbReference type="ARBA" id="ARBA00022692"/>
    </source>
</evidence>
<dbReference type="SUPFAM" id="SSF161098">
    <property type="entry name" value="MetI-like"/>
    <property type="match status" value="2"/>
</dbReference>
<dbReference type="Proteomes" id="UP000632222">
    <property type="component" value="Unassembled WGS sequence"/>
</dbReference>
<keyword evidence="2 7" id="KW-0813">Transport</keyword>
<dbReference type="EMBL" id="BMOD01000007">
    <property type="protein sequence ID" value="GGJ36629.1"/>
    <property type="molecule type" value="Genomic_DNA"/>
</dbReference>
<evidence type="ECO:0000256" key="5">
    <source>
        <dbReference type="ARBA" id="ARBA00022989"/>
    </source>
</evidence>
<evidence type="ECO:0000313" key="10">
    <source>
        <dbReference type="Proteomes" id="UP000632222"/>
    </source>
</evidence>
<evidence type="ECO:0000259" key="8">
    <source>
        <dbReference type="PROSITE" id="PS50928"/>
    </source>
</evidence>
<feature type="transmembrane region" description="Helical" evidence="7">
    <location>
        <begin position="23"/>
        <end position="45"/>
    </location>
</feature>
<sequence>MLKTRTKDTPNPSGKKQTGKDTFTAYLFLAPFLLTLLVFFFYGFVRAVYFSFTDYDLFNPPKWMGFRSYLNIFQDDKFRIALINTLLFSFLTTALQTAGALLLAVVLNQRIRGLMFFRSAYYMPSITSSVVITLVFLWLFQKKGIANYLTTQFTQYTPHILLFVGVTVLAQILQVLLEKAKIRQAKSSFQISWFDPLLLWISVAIGGIAVLVASFMGWIQPRDVASFDFDWVYNTDKLFGLLPIPLLFIILMNTFTTIPTLMLFFLAGLQGISSSLYEAAELDGATPWQKFRYVTVPQLQPVTFYAVTISLIGTLQMFDQVKVIGDAAPLDSIITLSYYIYNYSFRGGSSLAGMASAAAMILAALTLLVVLLQRQFFKDEVNR</sequence>
<feature type="transmembrane region" description="Helical" evidence="7">
    <location>
        <begin position="197"/>
        <end position="219"/>
    </location>
</feature>